<reference evidence="1" key="1">
    <citation type="journal article" date="2017" name="Appl. Environ. Microbiol.">
        <title>Molecular characterization of an Endozoicomonas-like organism causing infection in king scallop Pecten maximus L.</title>
        <authorList>
            <person name="Cano I."/>
            <person name="van Aerle R."/>
            <person name="Ross S."/>
            <person name="Verner-Jeffreys D.W."/>
            <person name="Paley R.K."/>
            <person name="Rimmer G."/>
            <person name="Ryder D."/>
            <person name="Hooper P."/>
            <person name="Stone D."/>
            <person name="Feist S.W."/>
        </authorList>
    </citation>
    <scope>NUCLEOTIDE SEQUENCE</scope>
</reference>
<sequence>MPSVILTLSAKREKHKIKNPVTIKALCTNTLYGVVKISSNLCQLFLIKSPIVIFGFKFIQALINTSNNDLLSCTLNIFNNTANLVFRWLSKS</sequence>
<accession>A0A2H9T2I3</accession>
<dbReference type="AlphaFoldDB" id="A0A2H9T2I3"/>
<protein>
    <submittedName>
        <fullName evidence="1">Uncharacterized protein</fullName>
    </submittedName>
</protein>
<organism evidence="1">
    <name type="scientific">invertebrate metagenome</name>
    <dbReference type="NCBI Taxonomy" id="1711999"/>
    <lineage>
        <taxon>unclassified sequences</taxon>
        <taxon>metagenomes</taxon>
        <taxon>organismal metagenomes</taxon>
    </lineage>
</organism>
<gene>
    <name evidence="1" type="ORF">CI610_03648</name>
</gene>
<dbReference type="EMBL" id="NSIT01000611">
    <property type="protein sequence ID" value="PJE77430.1"/>
    <property type="molecule type" value="Genomic_DNA"/>
</dbReference>
<proteinExistence type="predicted"/>
<name>A0A2H9T2I3_9ZZZZ</name>
<evidence type="ECO:0000313" key="1">
    <source>
        <dbReference type="EMBL" id="PJE77430.1"/>
    </source>
</evidence>
<comment type="caution">
    <text evidence="1">The sequence shown here is derived from an EMBL/GenBank/DDBJ whole genome shotgun (WGS) entry which is preliminary data.</text>
</comment>